<comment type="caution">
    <text evidence="4">The sequence shown here is derived from an EMBL/GenBank/DDBJ whole genome shotgun (WGS) entry which is preliminary data.</text>
</comment>
<dbReference type="Proteomes" id="UP000247792">
    <property type="component" value="Unassembled WGS sequence"/>
</dbReference>
<evidence type="ECO:0000313" key="4">
    <source>
        <dbReference type="EMBL" id="PXX39746.1"/>
    </source>
</evidence>
<keyword evidence="2" id="KW-0012">Acyltransferase</keyword>
<dbReference type="PROSITE" id="PS51186">
    <property type="entry name" value="GNAT"/>
    <property type="match status" value="1"/>
</dbReference>
<proteinExistence type="predicted"/>
<dbReference type="InterPro" id="IPR000182">
    <property type="entry name" value="GNAT_dom"/>
</dbReference>
<feature type="domain" description="N-acetyltransferase" evidence="3">
    <location>
        <begin position="10"/>
        <end position="159"/>
    </location>
</feature>
<dbReference type="GO" id="GO:0005840">
    <property type="term" value="C:ribosome"/>
    <property type="evidence" value="ECO:0007669"/>
    <property type="project" value="UniProtKB-KW"/>
</dbReference>
<sequence length="159" mass="17750">MSTGTEAAIFNVRPALATDAAGLLQLMRELAAFEDYLTEFCVTVEDLLARGLDTERPQFRAYVAATPAGALLAYAVLVEVAFTYDLRPDWRLKELYVTAPARQLGIGKALMETLIADARQHGCGRLKWDVLPGNENARQFYRRFDGKPDTGWEAWILPL</sequence>
<keyword evidence="4" id="KW-0689">Ribosomal protein</keyword>
<dbReference type="SUPFAM" id="SSF55729">
    <property type="entry name" value="Acyl-CoA N-acyltransferases (Nat)"/>
    <property type="match status" value="1"/>
</dbReference>
<reference evidence="4 5" key="1">
    <citation type="submission" date="2018-05" db="EMBL/GenBank/DDBJ databases">
        <title>Genomic Encyclopedia of Type Strains, Phase IV (KMG-IV): sequencing the most valuable type-strain genomes for metagenomic binning, comparative biology and taxonomic classification.</title>
        <authorList>
            <person name="Goeker M."/>
        </authorList>
    </citation>
    <scope>NUCLEOTIDE SEQUENCE [LARGE SCALE GENOMIC DNA]</scope>
    <source>
        <strain evidence="4 5">DSM 19792</strain>
    </source>
</reference>
<keyword evidence="4" id="KW-0687">Ribonucleoprotein</keyword>
<protein>
    <submittedName>
        <fullName evidence="4">Ribosomal protein S18 acetylase RimI-like enzyme</fullName>
    </submittedName>
</protein>
<dbReference type="OrthoDB" id="9805924at2"/>
<dbReference type="EMBL" id="QJKB01000010">
    <property type="protein sequence ID" value="PXX39746.1"/>
    <property type="molecule type" value="Genomic_DNA"/>
</dbReference>
<evidence type="ECO:0000256" key="1">
    <source>
        <dbReference type="ARBA" id="ARBA00022679"/>
    </source>
</evidence>
<dbReference type="CDD" id="cd04301">
    <property type="entry name" value="NAT_SF"/>
    <property type="match status" value="1"/>
</dbReference>
<dbReference type="RefSeq" id="WP_110257403.1">
    <property type="nucleotide sequence ID" value="NZ_QJKB01000010.1"/>
</dbReference>
<keyword evidence="5" id="KW-1185">Reference proteome</keyword>
<evidence type="ECO:0000313" key="5">
    <source>
        <dbReference type="Proteomes" id="UP000247792"/>
    </source>
</evidence>
<dbReference type="GO" id="GO:0008080">
    <property type="term" value="F:N-acetyltransferase activity"/>
    <property type="evidence" value="ECO:0007669"/>
    <property type="project" value="TreeGrafter"/>
</dbReference>
<dbReference type="AlphaFoldDB" id="A0A318IUA9"/>
<dbReference type="InterPro" id="IPR051016">
    <property type="entry name" value="Diverse_Substrate_AcTransf"/>
</dbReference>
<accession>A0A318IUA9</accession>
<dbReference type="Gene3D" id="3.40.630.30">
    <property type="match status" value="1"/>
</dbReference>
<evidence type="ECO:0000256" key="2">
    <source>
        <dbReference type="ARBA" id="ARBA00023315"/>
    </source>
</evidence>
<gene>
    <name evidence="4" type="ORF">DFR42_110112</name>
</gene>
<dbReference type="PANTHER" id="PTHR10545:SF29">
    <property type="entry name" value="GH14572P-RELATED"/>
    <property type="match status" value="1"/>
</dbReference>
<name>A0A318IUA9_9BURK</name>
<dbReference type="Pfam" id="PF00583">
    <property type="entry name" value="Acetyltransf_1"/>
    <property type="match status" value="1"/>
</dbReference>
<dbReference type="InterPro" id="IPR016181">
    <property type="entry name" value="Acyl_CoA_acyltransferase"/>
</dbReference>
<evidence type="ECO:0000259" key="3">
    <source>
        <dbReference type="PROSITE" id="PS51186"/>
    </source>
</evidence>
<organism evidence="4 5">
    <name type="scientific">Undibacterium pigrum</name>
    <dbReference type="NCBI Taxonomy" id="401470"/>
    <lineage>
        <taxon>Bacteria</taxon>
        <taxon>Pseudomonadati</taxon>
        <taxon>Pseudomonadota</taxon>
        <taxon>Betaproteobacteria</taxon>
        <taxon>Burkholderiales</taxon>
        <taxon>Oxalobacteraceae</taxon>
        <taxon>Undibacterium</taxon>
    </lineage>
</organism>
<keyword evidence="1" id="KW-0808">Transferase</keyword>
<dbReference type="PANTHER" id="PTHR10545">
    <property type="entry name" value="DIAMINE N-ACETYLTRANSFERASE"/>
    <property type="match status" value="1"/>
</dbReference>